<comment type="similarity">
    <text evidence="1">Belongs to the sigma-70 factor family. ECF subfamily.</text>
</comment>
<dbReference type="SUPFAM" id="SSF88946">
    <property type="entry name" value="Sigma2 domain of RNA polymerase sigma factors"/>
    <property type="match status" value="1"/>
</dbReference>
<feature type="compositionally biased region" description="Pro residues" evidence="5">
    <location>
        <begin position="230"/>
        <end position="245"/>
    </location>
</feature>
<dbReference type="InterPro" id="IPR014284">
    <property type="entry name" value="RNA_pol_sigma-70_dom"/>
</dbReference>
<dbReference type="GO" id="GO:0003677">
    <property type="term" value="F:DNA binding"/>
    <property type="evidence" value="ECO:0007669"/>
    <property type="project" value="InterPro"/>
</dbReference>
<dbReference type="AlphaFoldDB" id="A0A918ZD30"/>
<gene>
    <name evidence="8" type="ORF">GCM10018785_13300</name>
</gene>
<organism evidence="8 9">
    <name type="scientific">Streptomyces longispororuber</name>
    <dbReference type="NCBI Taxonomy" id="68230"/>
    <lineage>
        <taxon>Bacteria</taxon>
        <taxon>Bacillati</taxon>
        <taxon>Actinomycetota</taxon>
        <taxon>Actinomycetes</taxon>
        <taxon>Kitasatosporales</taxon>
        <taxon>Streptomycetaceae</taxon>
        <taxon>Streptomyces</taxon>
    </lineage>
</organism>
<evidence type="ECO:0000259" key="6">
    <source>
        <dbReference type="Pfam" id="PF04542"/>
    </source>
</evidence>
<dbReference type="PANTHER" id="PTHR43133">
    <property type="entry name" value="RNA POLYMERASE ECF-TYPE SIGMA FACTO"/>
    <property type="match status" value="1"/>
</dbReference>
<keyword evidence="4" id="KW-0804">Transcription</keyword>
<dbReference type="GO" id="GO:0006352">
    <property type="term" value="P:DNA-templated transcription initiation"/>
    <property type="evidence" value="ECO:0007669"/>
    <property type="project" value="InterPro"/>
</dbReference>
<dbReference type="InterPro" id="IPR039425">
    <property type="entry name" value="RNA_pol_sigma-70-like"/>
</dbReference>
<evidence type="ECO:0000259" key="7">
    <source>
        <dbReference type="Pfam" id="PF08281"/>
    </source>
</evidence>
<comment type="caution">
    <text evidence="8">The sequence shown here is derived from an EMBL/GenBank/DDBJ whole genome shotgun (WGS) entry which is preliminary data.</text>
</comment>
<dbReference type="Gene3D" id="1.10.1740.10">
    <property type="match status" value="1"/>
</dbReference>
<feature type="domain" description="RNA polymerase sigma factor 70 region 4 type 2" evidence="7">
    <location>
        <begin position="170"/>
        <end position="221"/>
    </location>
</feature>
<feature type="domain" description="RNA polymerase sigma-70 region 2" evidence="6">
    <location>
        <begin position="76"/>
        <end position="137"/>
    </location>
</feature>
<feature type="compositionally biased region" description="Low complexity" evidence="5">
    <location>
        <begin position="11"/>
        <end position="30"/>
    </location>
</feature>
<evidence type="ECO:0000256" key="2">
    <source>
        <dbReference type="ARBA" id="ARBA00023015"/>
    </source>
</evidence>
<dbReference type="Pfam" id="PF08281">
    <property type="entry name" value="Sigma70_r4_2"/>
    <property type="match status" value="1"/>
</dbReference>
<feature type="region of interest" description="Disordered" evidence="5">
    <location>
        <begin position="1"/>
        <end position="45"/>
    </location>
</feature>
<accession>A0A918ZD30</accession>
<feature type="region of interest" description="Disordered" evidence="5">
    <location>
        <begin position="220"/>
        <end position="280"/>
    </location>
</feature>
<feature type="compositionally biased region" description="Basic and acidic residues" evidence="5">
    <location>
        <begin position="1"/>
        <end position="10"/>
    </location>
</feature>
<dbReference type="InterPro" id="IPR013325">
    <property type="entry name" value="RNA_pol_sigma_r2"/>
</dbReference>
<dbReference type="InterPro" id="IPR013324">
    <property type="entry name" value="RNA_pol_sigma_r3/r4-like"/>
</dbReference>
<dbReference type="PANTHER" id="PTHR43133:SF66">
    <property type="entry name" value="ECF RNA POLYMERASE SIGMA FACTOR SIGK"/>
    <property type="match status" value="1"/>
</dbReference>
<protein>
    <submittedName>
        <fullName evidence="8">Uncharacterized protein</fullName>
    </submittedName>
</protein>
<name>A0A918ZD30_9ACTN</name>
<dbReference type="InterPro" id="IPR036388">
    <property type="entry name" value="WH-like_DNA-bd_sf"/>
</dbReference>
<keyword evidence="3" id="KW-0731">Sigma factor</keyword>
<dbReference type="Proteomes" id="UP000608024">
    <property type="component" value="Unassembled WGS sequence"/>
</dbReference>
<evidence type="ECO:0000256" key="4">
    <source>
        <dbReference type="ARBA" id="ARBA00023163"/>
    </source>
</evidence>
<keyword evidence="2" id="KW-0805">Transcription regulation</keyword>
<sequence>MGPGGDEARTAARTGRTGRTARTGDQGRTGPAKGQEPADAVGGRKRAKIGDAALSRAVEAAKEGDEAAFALVYRWVQPGLLGMVRGLAGDESEDVASEAWLQIARDLGRFTGDGADFRRWAAAVARNRARDHARRRMSRPRLSLVEGEALDLPDERDTAEEALEALATDAALALVASLPPDQARAVFLGVLVGLDGPAAARLLGKRPGAVRMALHRGLRRLRGGPAGGLPGPPPSRDPEVTPPDPRLVASRPRPQPSGAPGGPVPTASTSSRSYVSGPFPSMMCRAFEA</sequence>
<proteinExistence type="inferred from homology"/>
<dbReference type="Pfam" id="PF04542">
    <property type="entry name" value="Sigma70_r2"/>
    <property type="match status" value="1"/>
</dbReference>
<reference evidence="8" key="2">
    <citation type="submission" date="2020-09" db="EMBL/GenBank/DDBJ databases">
        <authorList>
            <person name="Sun Q."/>
            <person name="Ohkuma M."/>
        </authorList>
    </citation>
    <scope>NUCLEOTIDE SEQUENCE</scope>
    <source>
        <strain evidence="8">JCM 4784</strain>
    </source>
</reference>
<dbReference type="InterPro" id="IPR013249">
    <property type="entry name" value="RNA_pol_sigma70_r4_t2"/>
</dbReference>
<keyword evidence="9" id="KW-1185">Reference proteome</keyword>
<dbReference type="Gene3D" id="1.10.10.10">
    <property type="entry name" value="Winged helix-like DNA-binding domain superfamily/Winged helix DNA-binding domain"/>
    <property type="match status" value="1"/>
</dbReference>
<evidence type="ECO:0000256" key="3">
    <source>
        <dbReference type="ARBA" id="ARBA00023082"/>
    </source>
</evidence>
<dbReference type="EMBL" id="BNBT01000012">
    <property type="protein sequence ID" value="GHE45052.1"/>
    <property type="molecule type" value="Genomic_DNA"/>
</dbReference>
<reference evidence="8" key="1">
    <citation type="journal article" date="2014" name="Int. J. Syst. Evol. Microbiol.">
        <title>Complete genome sequence of Corynebacterium casei LMG S-19264T (=DSM 44701T), isolated from a smear-ripened cheese.</title>
        <authorList>
            <consortium name="US DOE Joint Genome Institute (JGI-PGF)"/>
            <person name="Walter F."/>
            <person name="Albersmeier A."/>
            <person name="Kalinowski J."/>
            <person name="Ruckert C."/>
        </authorList>
    </citation>
    <scope>NUCLEOTIDE SEQUENCE</scope>
    <source>
        <strain evidence="8">JCM 4784</strain>
    </source>
</reference>
<dbReference type="GO" id="GO:0016987">
    <property type="term" value="F:sigma factor activity"/>
    <property type="evidence" value="ECO:0007669"/>
    <property type="project" value="UniProtKB-KW"/>
</dbReference>
<evidence type="ECO:0000313" key="9">
    <source>
        <dbReference type="Proteomes" id="UP000608024"/>
    </source>
</evidence>
<dbReference type="NCBIfam" id="TIGR02937">
    <property type="entry name" value="sigma70-ECF"/>
    <property type="match status" value="1"/>
</dbReference>
<dbReference type="SUPFAM" id="SSF88659">
    <property type="entry name" value="Sigma3 and sigma4 domains of RNA polymerase sigma factors"/>
    <property type="match status" value="1"/>
</dbReference>
<evidence type="ECO:0000313" key="8">
    <source>
        <dbReference type="EMBL" id="GHE45052.1"/>
    </source>
</evidence>
<evidence type="ECO:0000256" key="1">
    <source>
        <dbReference type="ARBA" id="ARBA00010641"/>
    </source>
</evidence>
<dbReference type="InterPro" id="IPR007627">
    <property type="entry name" value="RNA_pol_sigma70_r2"/>
</dbReference>
<evidence type="ECO:0000256" key="5">
    <source>
        <dbReference type="SAM" id="MobiDB-lite"/>
    </source>
</evidence>